<dbReference type="Gene3D" id="3.40.50.300">
    <property type="entry name" value="P-loop containing nucleotide triphosphate hydrolases"/>
    <property type="match status" value="2"/>
</dbReference>
<dbReference type="InterPro" id="IPR002975">
    <property type="entry name" value="Fungi_Gprotein_alpha"/>
</dbReference>
<dbReference type="PROSITE" id="PS51882">
    <property type="entry name" value="G_ALPHA"/>
    <property type="match status" value="1"/>
</dbReference>
<reference evidence="8 9" key="1">
    <citation type="submission" date="2016-07" db="EMBL/GenBank/DDBJ databases">
        <title>Pervasive Adenine N6-methylation of Active Genes in Fungi.</title>
        <authorList>
            <consortium name="DOE Joint Genome Institute"/>
            <person name="Mondo S.J."/>
            <person name="Dannebaum R.O."/>
            <person name="Kuo R.C."/>
            <person name="Labutti K."/>
            <person name="Haridas S."/>
            <person name="Kuo A."/>
            <person name="Salamov A."/>
            <person name="Ahrendt S.R."/>
            <person name="Lipzen A."/>
            <person name="Sullivan W."/>
            <person name="Andreopoulos W.B."/>
            <person name="Clum A."/>
            <person name="Lindquist E."/>
            <person name="Daum C."/>
            <person name="Ramamoorthy G.K."/>
            <person name="Gryganskyi A."/>
            <person name="Culley D."/>
            <person name="Magnuson J.K."/>
            <person name="James T.Y."/>
            <person name="O'Malley M.A."/>
            <person name="Stajich J.E."/>
            <person name="Spatafora J.W."/>
            <person name="Visel A."/>
            <person name="Grigoriev I.V."/>
        </authorList>
    </citation>
    <scope>NUCLEOTIDE SEQUENCE [LARGE SCALE GENOMIC DNA]</scope>
    <source>
        <strain evidence="8 9">JEL800</strain>
    </source>
</reference>
<dbReference type="SUPFAM" id="SSF52540">
    <property type="entry name" value="P-loop containing nucleoside triphosphate hydrolases"/>
    <property type="match status" value="1"/>
</dbReference>
<dbReference type="FunFam" id="3.40.50.300:FF:000051">
    <property type="entry name" value="Guanine nucleotide-binding protein subunit alpha"/>
    <property type="match status" value="1"/>
</dbReference>
<comment type="similarity">
    <text evidence="1">Belongs to the G-alpha family. G(q) subfamily.</text>
</comment>
<evidence type="ECO:0000256" key="1">
    <source>
        <dbReference type="ARBA" id="ARBA00007976"/>
    </source>
</evidence>
<dbReference type="Proteomes" id="UP000193642">
    <property type="component" value="Unassembled WGS sequence"/>
</dbReference>
<evidence type="ECO:0000256" key="3">
    <source>
        <dbReference type="ARBA" id="ARBA00022741"/>
    </source>
</evidence>
<dbReference type="AlphaFoldDB" id="A0A1Y2CX79"/>
<dbReference type="InterPro" id="IPR001019">
    <property type="entry name" value="Gprotein_alpha_su"/>
</dbReference>
<keyword evidence="9" id="KW-1185">Reference proteome</keyword>
<protein>
    <submittedName>
        <fullName evidence="8">G protein alpha subunit</fullName>
    </submittedName>
</protein>
<name>A0A1Y2CX79_9FUNG</name>
<feature type="binding site" evidence="6">
    <location>
        <begin position="328"/>
        <end position="331"/>
    </location>
    <ligand>
        <name>GTP</name>
        <dbReference type="ChEBI" id="CHEBI:37565"/>
    </ligand>
</feature>
<evidence type="ECO:0000256" key="4">
    <source>
        <dbReference type="ARBA" id="ARBA00023134"/>
    </source>
</evidence>
<dbReference type="GO" id="GO:0031683">
    <property type="term" value="F:G-protein beta/gamma-subunit complex binding"/>
    <property type="evidence" value="ECO:0007669"/>
    <property type="project" value="InterPro"/>
</dbReference>
<dbReference type="PANTHER" id="PTHR10218">
    <property type="entry name" value="GTP-BINDING PROTEIN ALPHA SUBUNIT"/>
    <property type="match status" value="1"/>
</dbReference>
<keyword evidence="3 6" id="KW-0547">Nucleotide-binding</keyword>
<feature type="binding site" evidence="6">
    <location>
        <begin position="259"/>
        <end position="263"/>
    </location>
    <ligand>
        <name>GTP</name>
        <dbReference type="ChEBI" id="CHEBI:37565"/>
    </ligand>
</feature>
<sequence>MGNCTSAPTAEEKVAVQVSKEIDKKLKAEQETSSTIVKLLLLGAGETGKSTILKQLKLIHGIGFSEDERRTFRSAITLNVMTCAKTLVKSMTALKIPFGFVPSSVPKPDRQESQSTSNINMDGDGLGYRGESKFKHDYIALAAAADFESRTDYKIPDFAHLVESCDITFCFGGSDNTMPVEIYEAVLQTWKDSGIQYCFSRANEFQLLDSCAYFMADLPRICDSAFVPTDQDILAARILTTRVAEIKFMVQDVQFVVYDLGGQRSERKKWVPYFDNVQAIIFLVAISSYDQVCFEDGSTNRMVESMTLFSSICNHPAFKKTSMLVFMNKIDLFKLKLETSPVQDHFPNFTGANTFENASEFFSRQFVSLNKCPEKKMYIHFTWATDTKQITKVLATVNHIILSSNLDQSGL</sequence>
<comment type="caution">
    <text evidence="8">The sequence shown here is derived from an EMBL/GenBank/DDBJ whole genome shotgun (WGS) entry which is preliminary data.</text>
</comment>
<dbReference type="SMART" id="SM00275">
    <property type="entry name" value="G_alpha"/>
    <property type="match status" value="1"/>
</dbReference>
<dbReference type="InterPro" id="IPR011025">
    <property type="entry name" value="GproteinA_insert"/>
</dbReference>
<evidence type="ECO:0000256" key="6">
    <source>
        <dbReference type="PIRSR" id="PIRSR601019-1"/>
    </source>
</evidence>
<dbReference type="PANTHER" id="PTHR10218:SF302">
    <property type="entry name" value="GUANINE NUCLEOTIDE-BINDING PROTEIN ALPHA-5 SUBUNIT"/>
    <property type="match status" value="1"/>
</dbReference>
<evidence type="ECO:0000256" key="7">
    <source>
        <dbReference type="PIRSR" id="PIRSR601019-2"/>
    </source>
</evidence>
<dbReference type="GO" id="GO:0005834">
    <property type="term" value="C:heterotrimeric G-protein complex"/>
    <property type="evidence" value="ECO:0007669"/>
    <property type="project" value="InterPro"/>
</dbReference>
<feature type="binding site" evidence="6">
    <location>
        <begin position="46"/>
        <end position="51"/>
    </location>
    <ligand>
        <name>GTP</name>
        <dbReference type="ChEBI" id="CHEBI:37565"/>
    </ligand>
</feature>
<evidence type="ECO:0000313" key="9">
    <source>
        <dbReference type="Proteomes" id="UP000193642"/>
    </source>
</evidence>
<evidence type="ECO:0000256" key="2">
    <source>
        <dbReference type="ARBA" id="ARBA00022723"/>
    </source>
</evidence>
<feature type="binding site" evidence="6">
    <location>
        <begin position="209"/>
        <end position="210"/>
    </location>
    <ligand>
        <name>GTP</name>
        <dbReference type="ChEBI" id="CHEBI:37565"/>
    </ligand>
</feature>
<keyword evidence="7" id="KW-0460">Magnesium</keyword>
<evidence type="ECO:0000256" key="5">
    <source>
        <dbReference type="ARBA" id="ARBA00023224"/>
    </source>
</evidence>
<dbReference type="OrthoDB" id="5817230at2759"/>
<dbReference type="Pfam" id="PF00503">
    <property type="entry name" value="G-alpha"/>
    <property type="match status" value="1"/>
</dbReference>
<dbReference type="GO" id="GO:0001664">
    <property type="term" value="F:G protein-coupled receptor binding"/>
    <property type="evidence" value="ECO:0007669"/>
    <property type="project" value="InterPro"/>
</dbReference>
<dbReference type="GO" id="GO:0005737">
    <property type="term" value="C:cytoplasm"/>
    <property type="evidence" value="ECO:0007669"/>
    <property type="project" value="TreeGrafter"/>
</dbReference>
<accession>A0A1Y2CX79</accession>
<dbReference type="STRING" id="329046.A0A1Y2CX79"/>
<feature type="binding site" evidence="7">
    <location>
        <position position="50"/>
    </location>
    <ligand>
        <name>Mg(2+)</name>
        <dbReference type="ChEBI" id="CHEBI:18420"/>
    </ligand>
</feature>
<dbReference type="GO" id="GO:0005525">
    <property type="term" value="F:GTP binding"/>
    <property type="evidence" value="ECO:0007669"/>
    <property type="project" value="UniProtKB-KW"/>
</dbReference>
<feature type="binding site" evidence="6">
    <location>
        <begin position="234"/>
        <end position="240"/>
    </location>
    <ligand>
        <name>GTP</name>
        <dbReference type="ChEBI" id="CHEBI:37565"/>
    </ligand>
</feature>
<keyword evidence="2 7" id="KW-0479">Metal-binding</keyword>
<dbReference type="InterPro" id="IPR027417">
    <property type="entry name" value="P-loop_NTPase"/>
</dbReference>
<dbReference type="GO" id="GO:0007188">
    <property type="term" value="P:adenylate cyclase-modulating G protein-coupled receptor signaling pathway"/>
    <property type="evidence" value="ECO:0007669"/>
    <property type="project" value="TreeGrafter"/>
</dbReference>
<organism evidence="8 9">
    <name type="scientific">Rhizoclosmatium globosum</name>
    <dbReference type="NCBI Taxonomy" id="329046"/>
    <lineage>
        <taxon>Eukaryota</taxon>
        <taxon>Fungi</taxon>
        <taxon>Fungi incertae sedis</taxon>
        <taxon>Chytridiomycota</taxon>
        <taxon>Chytridiomycota incertae sedis</taxon>
        <taxon>Chytridiomycetes</taxon>
        <taxon>Chytridiales</taxon>
        <taxon>Chytriomycetaceae</taxon>
        <taxon>Rhizoclosmatium</taxon>
    </lineage>
</organism>
<dbReference type="GO" id="GO:0046872">
    <property type="term" value="F:metal ion binding"/>
    <property type="evidence" value="ECO:0007669"/>
    <property type="project" value="UniProtKB-KW"/>
</dbReference>
<evidence type="ECO:0000313" key="8">
    <source>
        <dbReference type="EMBL" id="ORY51633.1"/>
    </source>
</evidence>
<dbReference type="SUPFAM" id="SSF47895">
    <property type="entry name" value="Transducin (alpha subunit), insertion domain"/>
    <property type="match status" value="1"/>
</dbReference>
<keyword evidence="5" id="KW-0807">Transducer</keyword>
<dbReference type="GO" id="GO:0003924">
    <property type="term" value="F:GTPase activity"/>
    <property type="evidence" value="ECO:0007669"/>
    <property type="project" value="InterPro"/>
</dbReference>
<feature type="binding site" evidence="7">
    <location>
        <position position="240"/>
    </location>
    <ligand>
        <name>Mg(2+)</name>
        <dbReference type="ChEBI" id="CHEBI:18420"/>
    </ligand>
</feature>
<dbReference type="Gene3D" id="1.10.400.10">
    <property type="entry name" value="GI Alpha 1, domain 2-like"/>
    <property type="match status" value="2"/>
</dbReference>
<proteinExistence type="inferred from homology"/>
<dbReference type="PRINTS" id="PR01241">
    <property type="entry name" value="GPROTEINAFNG"/>
</dbReference>
<keyword evidence="4 6" id="KW-0342">GTP-binding</keyword>
<dbReference type="PRINTS" id="PR00318">
    <property type="entry name" value="GPROTEINA"/>
</dbReference>
<feature type="binding site" evidence="6">
    <location>
        <position position="384"/>
    </location>
    <ligand>
        <name>GTP</name>
        <dbReference type="ChEBI" id="CHEBI:37565"/>
    </ligand>
</feature>
<dbReference type="EMBL" id="MCGO01000005">
    <property type="protein sequence ID" value="ORY51633.1"/>
    <property type="molecule type" value="Genomic_DNA"/>
</dbReference>
<dbReference type="CDD" id="cd00066">
    <property type="entry name" value="G-alpha"/>
    <property type="match status" value="1"/>
</dbReference>
<gene>
    <name evidence="8" type="ORF">BCR33DRAFT_712653</name>
</gene>